<accession>A0AAD4F0H2</accession>
<comment type="caution">
    <text evidence="2">The sequence shown here is derived from an EMBL/GenBank/DDBJ whole genome shotgun (WGS) entry which is preliminary data.</text>
</comment>
<feature type="compositionally biased region" description="Basic and acidic residues" evidence="1">
    <location>
        <begin position="19"/>
        <end position="28"/>
    </location>
</feature>
<evidence type="ECO:0000256" key="1">
    <source>
        <dbReference type="SAM" id="MobiDB-lite"/>
    </source>
</evidence>
<feature type="compositionally biased region" description="Polar residues" evidence="1">
    <location>
        <begin position="1"/>
        <end position="16"/>
    </location>
</feature>
<dbReference type="Proteomes" id="UP001197093">
    <property type="component" value="Unassembled WGS sequence"/>
</dbReference>
<dbReference type="EMBL" id="JAHCVI010000001">
    <property type="protein sequence ID" value="KAG7291056.1"/>
    <property type="molecule type" value="Genomic_DNA"/>
</dbReference>
<dbReference type="AlphaFoldDB" id="A0AAD4F0H2"/>
<gene>
    <name evidence="2" type="ORF">NEMBOFW57_001066</name>
</gene>
<keyword evidence="3" id="KW-1185">Reference proteome</keyword>
<feature type="region of interest" description="Disordered" evidence="1">
    <location>
        <begin position="232"/>
        <end position="263"/>
    </location>
</feature>
<reference evidence="2" key="1">
    <citation type="submission" date="2023-02" db="EMBL/GenBank/DDBJ databases">
        <authorList>
            <person name="Palmer J.M."/>
        </authorList>
    </citation>
    <scope>NUCLEOTIDE SEQUENCE</scope>
    <source>
        <strain evidence="2">FW57</strain>
    </source>
</reference>
<sequence>MQTKNRLNNPASTGSPDVSAKKTPDNQRELLPSLPFFDRSTQRIQRLVSDSRRLHLTQREQLRELVEILMPGTKAISISRLETLLDWPLLQAAWDLFVCDVLEHPSSTIHLPTAKTCNRFSTILLHPIPPTTTAPSSSSYTTPPAPRYRPIHPTYSTPQTSDLLTTLRSLFRGTPHPPATHHNSAMSDEYTSDMGFPNPSLLPHRLLAGLCRTRPLDLARTSPVDAAVLAEWHGQSQSQSQSTKNNNNNNNNNRAEGLGGAGV</sequence>
<organism evidence="2 3">
    <name type="scientific">Staphylotrichum longicolle</name>
    <dbReference type="NCBI Taxonomy" id="669026"/>
    <lineage>
        <taxon>Eukaryota</taxon>
        <taxon>Fungi</taxon>
        <taxon>Dikarya</taxon>
        <taxon>Ascomycota</taxon>
        <taxon>Pezizomycotina</taxon>
        <taxon>Sordariomycetes</taxon>
        <taxon>Sordariomycetidae</taxon>
        <taxon>Sordariales</taxon>
        <taxon>Chaetomiaceae</taxon>
        <taxon>Staphylotrichum</taxon>
    </lineage>
</organism>
<proteinExistence type="predicted"/>
<feature type="region of interest" description="Disordered" evidence="1">
    <location>
        <begin position="1"/>
        <end position="31"/>
    </location>
</feature>
<protein>
    <submittedName>
        <fullName evidence="2">Uncharacterized protein</fullName>
    </submittedName>
</protein>
<evidence type="ECO:0000313" key="3">
    <source>
        <dbReference type="Proteomes" id="UP001197093"/>
    </source>
</evidence>
<name>A0AAD4F0H2_9PEZI</name>
<feature type="compositionally biased region" description="Polar residues" evidence="1">
    <location>
        <begin position="234"/>
        <end position="244"/>
    </location>
</feature>
<evidence type="ECO:0000313" key="2">
    <source>
        <dbReference type="EMBL" id="KAG7291056.1"/>
    </source>
</evidence>
<feature type="region of interest" description="Disordered" evidence="1">
    <location>
        <begin position="172"/>
        <end position="192"/>
    </location>
</feature>